<organism evidence="1 2">
    <name type="scientific">Neosynechococcus sphagnicola sy1</name>
    <dbReference type="NCBI Taxonomy" id="1497020"/>
    <lineage>
        <taxon>Bacteria</taxon>
        <taxon>Bacillati</taxon>
        <taxon>Cyanobacteriota</taxon>
        <taxon>Cyanophyceae</taxon>
        <taxon>Neosynechococcales</taxon>
        <taxon>Neosynechococcaceae</taxon>
        <taxon>Neosynechococcus</taxon>
    </lineage>
</organism>
<protein>
    <submittedName>
        <fullName evidence="1">Uncharacterized protein</fullName>
    </submittedName>
</protein>
<evidence type="ECO:0000313" key="1">
    <source>
        <dbReference type="EMBL" id="KGF72679.1"/>
    </source>
</evidence>
<reference evidence="1 2" key="1">
    <citation type="journal article" date="2014" name="Mol. Ecol.">
        <title>Evolution of Synechococcus.</title>
        <authorList>
            <person name="Dvorak P."/>
            <person name="Casamatta D."/>
            <person name="Hasler P."/>
            <person name="Poulickova A."/>
            <person name="Ondrej V."/>
            <person name="Sanges R."/>
        </authorList>
    </citation>
    <scope>NUCLEOTIDE SEQUENCE [LARGE SCALE GENOMIC DNA]</scope>
    <source>
        <strain evidence="1 2">CAUP A 1101</strain>
    </source>
</reference>
<name>A0A098TK49_9CYAN</name>
<dbReference type="AlphaFoldDB" id="A0A098TK49"/>
<proteinExistence type="predicted"/>
<evidence type="ECO:0000313" key="2">
    <source>
        <dbReference type="Proteomes" id="UP000030170"/>
    </source>
</evidence>
<dbReference type="EMBL" id="JJML01000020">
    <property type="protein sequence ID" value="KGF72679.1"/>
    <property type="molecule type" value="Genomic_DNA"/>
</dbReference>
<sequence>MAEIAGNYFPPEYKQFPFKEGDLLARCRSDGKFAITKILKIDRVFIKKGEAINIQGKSFIAPVDDYLLIVSASYGESEFDSLEQARTAALSGEWHIRFGHVPNRPPGAAAGQRQIGSEPVIEAELEGFHTWKQAFDKGEAGVF</sequence>
<dbReference type="OrthoDB" id="66828at2"/>
<comment type="caution">
    <text evidence="1">The sequence shown here is derived from an EMBL/GenBank/DDBJ whole genome shotgun (WGS) entry which is preliminary data.</text>
</comment>
<gene>
    <name evidence="1" type="ORF">DO97_06520</name>
</gene>
<dbReference type="Proteomes" id="UP000030170">
    <property type="component" value="Unassembled WGS sequence"/>
</dbReference>
<keyword evidence="2" id="KW-1185">Reference proteome</keyword>
<accession>A0A098TK49</accession>